<gene>
    <name evidence="1" type="ORF">QQ055_07105</name>
</gene>
<proteinExistence type="predicted"/>
<dbReference type="RefSeq" id="WP_286004438.1">
    <property type="nucleotide sequence ID" value="NZ_JASVEJ010000026.1"/>
</dbReference>
<protein>
    <submittedName>
        <fullName evidence="1">Uncharacterized protein</fullName>
    </submittedName>
</protein>
<dbReference type="Proteomes" id="UP001230986">
    <property type="component" value="Unassembled WGS sequence"/>
</dbReference>
<reference evidence="1 2" key="1">
    <citation type="submission" date="2023-06" db="EMBL/GenBank/DDBJ databases">
        <title>Whole genome sequence of Oscillatoria calcuttensis NRMC-F 0142.</title>
        <authorList>
            <person name="Shakena Fathima T."/>
            <person name="Muralitharan G."/>
            <person name="Thajuddin N."/>
        </authorList>
    </citation>
    <scope>NUCLEOTIDE SEQUENCE [LARGE SCALE GENOMIC DNA]</scope>
    <source>
        <strain evidence="1 2">NRMC-F 0142</strain>
    </source>
</reference>
<name>A0ABT7LYZ5_9CYAN</name>
<keyword evidence="2" id="KW-1185">Reference proteome</keyword>
<accession>A0ABT7LYZ5</accession>
<evidence type="ECO:0000313" key="1">
    <source>
        <dbReference type="EMBL" id="MDL5057231.1"/>
    </source>
</evidence>
<evidence type="ECO:0000313" key="2">
    <source>
        <dbReference type="Proteomes" id="UP001230986"/>
    </source>
</evidence>
<comment type="caution">
    <text evidence="1">The sequence shown here is derived from an EMBL/GenBank/DDBJ whole genome shotgun (WGS) entry which is preliminary data.</text>
</comment>
<organism evidence="1 2">
    <name type="scientific">Geitlerinema calcuttense NRMC-F 0142</name>
    <dbReference type="NCBI Taxonomy" id="2922238"/>
    <lineage>
        <taxon>Bacteria</taxon>
        <taxon>Bacillati</taxon>
        <taxon>Cyanobacteriota</taxon>
        <taxon>Cyanophyceae</taxon>
        <taxon>Geitlerinematales</taxon>
        <taxon>Geitlerinemataceae</taxon>
        <taxon>Geitlerinema</taxon>
    </lineage>
</organism>
<sequence>MAPEWVKVEALQWLSVKLWVLALQWVSVKSWVLALQWVVGENCGFWRCNGCG</sequence>
<dbReference type="EMBL" id="JASVEJ010000026">
    <property type="protein sequence ID" value="MDL5057231.1"/>
    <property type="molecule type" value="Genomic_DNA"/>
</dbReference>